<organism evidence="9 10">
    <name type="scientific">Phytophthora lilii</name>
    <dbReference type="NCBI Taxonomy" id="2077276"/>
    <lineage>
        <taxon>Eukaryota</taxon>
        <taxon>Sar</taxon>
        <taxon>Stramenopiles</taxon>
        <taxon>Oomycota</taxon>
        <taxon>Peronosporomycetes</taxon>
        <taxon>Peronosporales</taxon>
        <taxon>Peronosporaceae</taxon>
        <taxon>Phytophthora</taxon>
    </lineage>
</organism>
<dbReference type="GO" id="GO:0052040">
    <property type="term" value="P:symbiont-mediated perturbation of host programmed cell death"/>
    <property type="evidence" value="ECO:0007669"/>
    <property type="project" value="UniProtKB-UniRule"/>
</dbReference>
<dbReference type="Proteomes" id="UP001165083">
    <property type="component" value="Unassembled WGS sequence"/>
</dbReference>
<feature type="compositionally biased region" description="Low complexity" evidence="7">
    <location>
        <begin position="128"/>
        <end position="138"/>
    </location>
</feature>
<keyword evidence="8" id="KW-0732">Signal</keyword>
<keyword evidence="10" id="KW-1185">Reference proteome</keyword>
<feature type="signal peptide" evidence="8">
    <location>
        <begin position="1"/>
        <end position="23"/>
    </location>
</feature>
<dbReference type="OrthoDB" id="162723at2759"/>
<dbReference type="AlphaFoldDB" id="A0A9W6TKC5"/>
<dbReference type="InterPro" id="IPR002200">
    <property type="entry name" value="Elicitin"/>
</dbReference>
<evidence type="ECO:0000256" key="3">
    <source>
        <dbReference type="ARBA" id="ARBA00022525"/>
    </source>
</evidence>
<evidence type="ECO:0000256" key="1">
    <source>
        <dbReference type="ARBA" id="ARBA00004613"/>
    </source>
</evidence>
<reference evidence="9" key="1">
    <citation type="submission" date="2023-04" db="EMBL/GenBank/DDBJ databases">
        <title>Phytophthora lilii NBRC 32176.</title>
        <authorList>
            <person name="Ichikawa N."/>
            <person name="Sato H."/>
            <person name="Tonouchi N."/>
        </authorList>
    </citation>
    <scope>NUCLEOTIDE SEQUENCE</scope>
    <source>
        <strain evidence="9">NBRC 32176</strain>
    </source>
</reference>
<name>A0A9W6TKC5_9STRA</name>
<dbReference type="SUPFAM" id="SSF48647">
    <property type="entry name" value="Fungal elicitin"/>
    <property type="match status" value="1"/>
</dbReference>
<comment type="similarity">
    <text evidence="2 6">Belongs to the elicitin family.</text>
</comment>
<dbReference type="Pfam" id="PF00964">
    <property type="entry name" value="Elicitin"/>
    <property type="match status" value="1"/>
</dbReference>
<keyword evidence="4 6" id="KW-0928">Hypersensitive response elicitation</keyword>
<evidence type="ECO:0000256" key="7">
    <source>
        <dbReference type="SAM" id="MobiDB-lite"/>
    </source>
</evidence>
<dbReference type="GO" id="GO:0005576">
    <property type="term" value="C:extracellular region"/>
    <property type="evidence" value="ECO:0007669"/>
    <property type="project" value="UniProtKB-SubCell"/>
</dbReference>
<dbReference type="SMART" id="SM01187">
    <property type="entry name" value="Elicitin"/>
    <property type="match status" value="1"/>
</dbReference>
<evidence type="ECO:0000256" key="2">
    <source>
        <dbReference type="ARBA" id="ARBA00009544"/>
    </source>
</evidence>
<sequence>MERLTTTLLLLVIFVSSFDLSGAKPCTSKELGVFNEVSGQVNRCLQDSNLNFQIPPRTSLSKKEQSALCKSKACQDMIGAVDDLDIPRCEAAFDKKNMTLQSSLDKFVSSCDTTTPAPSPIKRRKSSESSSSSAGSDSFSKKRRPTNLASAAHFGIPQQLVLLLMIGMLSLVTVL</sequence>
<comment type="caution">
    <text evidence="9">The sequence shown here is derived from an EMBL/GenBank/DDBJ whole genome shotgun (WGS) entry which is preliminary data.</text>
</comment>
<dbReference type="Gene3D" id="1.10.239.10">
    <property type="entry name" value="Elicitin domain"/>
    <property type="match status" value="1"/>
</dbReference>
<accession>A0A9W6TKC5</accession>
<gene>
    <name evidence="9" type="ORF">Plil01_000429700</name>
</gene>
<evidence type="ECO:0000256" key="4">
    <source>
        <dbReference type="ARBA" id="ARBA00022978"/>
    </source>
</evidence>
<dbReference type="InterPro" id="IPR036470">
    <property type="entry name" value="Elicitin_sf"/>
</dbReference>
<keyword evidence="5 6" id="KW-1015">Disulfide bond</keyword>
<feature type="chain" id="PRO_5040778364" description="Elicitin" evidence="8">
    <location>
        <begin position="24"/>
        <end position="175"/>
    </location>
</feature>
<dbReference type="EMBL" id="BSXW01000174">
    <property type="protein sequence ID" value="GMF13867.1"/>
    <property type="molecule type" value="Genomic_DNA"/>
</dbReference>
<evidence type="ECO:0000256" key="8">
    <source>
        <dbReference type="SAM" id="SignalP"/>
    </source>
</evidence>
<evidence type="ECO:0000313" key="9">
    <source>
        <dbReference type="EMBL" id="GMF13867.1"/>
    </source>
</evidence>
<evidence type="ECO:0000256" key="5">
    <source>
        <dbReference type="ARBA" id="ARBA00023157"/>
    </source>
</evidence>
<comment type="function">
    <text evidence="6">Induces local and distal defense responses (incompatible hypersensitive reaction) in plants from the solanaceae and cruciferae families. Elicits leaf necrosis and causes the accumulation of pathogenesis-related proteins. Might interact with the lipidic molecules of the plasma membrane.</text>
</comment>
<comment type="subcellular location">
    <subcellularLocation>
        <location evidence="1 6">Secreted</location>
    </subcellularLocation>
</comment>
<evidence type="ECO:0000313" key="10">
    <source>
        <dbReference type="Proteomes" id="UP001165083"/>
    </source>
</evidence>
<evidence type="ECO:0000256" key="6">
    <source>
        <dbReference type="RuleBase" id="RU368111"/>
    </source>
</evidence>
<protein>
    <recommendedName>
        <fullName evidence="6">Elicitin</fullName>
    </recommendedName>
</protein>
<proteinExistence type="inferred from homology"/>
<feature type="region of interest" description="Disordered" evidence="7">
    <location>
        <begin position="110"/>
        <end position="143"/>
    </location>
</feature>
<keyword evidence="3 6" id="KW-0964">Secreted</keyword>